<organism evidence="1 2">
    <name type="scientific">Eretmocerus hayati</name>
    <dbReference type="NCBI Taxonomy" id="131215"/>
    <lineage>
        <taxon>Eukaryota</taxon>
        <taxon>Metazoa</taxon>
        <taxon>Ecdysozoa</taxon>
        <taxon>Arthropoda</taxon>
        <taxon>Hexapoda</taxon>
        <taxon>Insecta</taxon>
        <taxon>Pterygota</taxon>
        <taxon>Neoptera</taxon>
        <taxon>Endopterygota</taxon>
        <taxon>Hymenoptera</taxon>
        <taxon>Apocrita</taxon>
        <taxon>Proctotrupomorpha</taxon>
        <taxon>Chalcidoidea</taxon>
        <taxon>Aphelinidae</taxon>
        <taxon>Aphelininae</taxon>
        <taxon>Eretmocerus</taxon>
    </lineage>
</organism>
<protein>
    <submittedName>
        <fullName evidence="1">Uncharacterized protein</fullName>
    </submittedName>
</protein>
<proteinExistence type="predicted"/>
<name>A0ACC2PFW6_9HYME</name>
<evidence type="ECO:0000313" key="2">
    <source>
        <dbReference type="Proteomes" id="UP001239111"/>
    </source>
</evidence>
<gene>
    <name evidence="1" type="ORF">QAD02_017991</name>
</gene>
<reference evidence="1" key="1">
    <citation type="submission" date="2023-04" db="EMBL/GenBank/DDBJ databases">
        <title>A chromosome-level genome assembly of the parasitoid wasp Eretmocerus hayati.</title>
        <authorList>
            <person name="Zhong Y."/>
            <person name="Liu S."/>
            <person name="Liu Y."/>
        </authorList>
    </citation>
    <scope>NUCLEOTIDE SEQUENCE</scope>
    <source>
        <strain evidence="1">ZJU_SS_LIU_2023</strain>
    </source>
</reference>
<accession>A0ACC2PFW6</accession>
<comment type="caution">
    <text evidence="1">The sequence shown here is derived from an EMBL/GenBank/DDBJ whole genome shotgun (WGS) entry which is preliminary data.</text>
</comment>
<dbReference type="EMBL" id="CM056741">
    <property type="protein sequence ID" value="KAJ8682199.1"/>
    <property type="molecule type" value="Genomic_DNA"/>
</dbReference>
<keyword evidence="2" id="KW-1185">Reference proteome</keyword>
<dbReference type="Proteomes" id="UP001239111">
    <property type="component" value="Chromosome 1"/>
</dbReference>
<sequence length="614" mass="68284">MDSESSYEPEYTTVLVGDNFNTMKLHKNEDLTTALKQIDTHSPELQTYPTHEYSKCHPPTPLEQATTEINKHFSRENNVSWLHLEKIVSPSENPGEPDDFLYIRVSSNEAPPGRNAQDEFWTNYSRGYTVPKTTEELCKVLEDQMARLADGECVPYVVDDDPDIIGYDIRGNPRFASTVLDEFCKDERVKKFWKPECNLPLHHKLFLISPAQLRKWGIAFEVTLQHSGDFMYLGALLVHFVMNLGPNKCVATNIVTKFWNQIYYFFVNCNCKHYGNQAVAGNYDTKDPRMKRLACEVEGCHALFIDQDTLDEHVRDHKVIKPIIRCLHCRRRFTSQGSVNNHQLLCISEYFSTCATCNGRFFEGSMIAHRKVCSRSFTCECGKVCTTGAAFEIHISHCKKRRALSQVALIVRKSATPKPPALESRKRVSTAVTCSSEEICSSQILAPPDPHNALLLSNKTPDTSTATSSQGQPEASCPKCFSTLGHHPTCAVGISCVAPTVLKSATPKPSALKSKKRFLTAMTSSPQEICPSEVLAPPDSHNALPLSNTTSDTSTATSSHCQPEAPCPKCFSTLGHHPTCAVDISCVCGADFRSISDIGPHRDACPAVKAFWGR</sequence>
<evidence type="ECO:0000313" key="1">
    <source>
        <dbReference type="EMBL" id="KAJ8682199.1"/>
    </source>
</evidence>